<keyword evidence="1" id="KW-0812">Transmembrane</keyword>
<reference evidence="2" key="1">
    <citation type="journal article" date="2015" name="Nature">
        <title>Complex archaea that bridge the gap between prokaryotes and eukaryotes.</title>
        <authorList>
            <person name="Spang A."/>
            <person name="Saw J.H."/>
            <person name="Jorgensen S.L."/>
            <person name="Zaremba-Niedzwiedzka K."/>
            <person name="Martijn J."/>
            <person name="Lind A.E."/>
            <person name="van Eijk R."/>
            <person name="Schleper C."/>
            <person name="Guy L."/>
            <person name="Ettema T.J."/>
        </authorList>
    </citation>
    <scope>NUCLEOTIDE SEQUENCE</scope>
</reference>
<feature type="transmembrane region" description="Helical" evidence="1">
    <location>
        <begin position="20"/>
        <end position="41"/>
    </location>
</feature>
<accession>A0A0F9A1U4</accession>
<evidence type="ECO:0000313" key="2">
    <source>
        <dbReference type="EMBL" id="KKK92065.1"/>
    </source>
</evidence>
<gene>
    <name evidence="2" type="ORF">LCGC14_2706660</name>
</gene>
<proteinExistence type="predicted"/>
<keyword evidence="1" id="KW-1133">Transmembrane helix</keyword>
<comment type="caution">
    <text evidence="2">The sequence shown here is derived from an EMBL/GenBank/DDBJ whole genome shotgun (WGS) entry which is preliminary data.</text>
</comment>
<evidence type="ECO:0000256" key="1">
    <source>
        <dbReference type="SAM" id="Phobius"/>
    </source>
</evidence>
<protein>
    <submittedName>
        <fullName evidence="2">Uncharacterized protein</fullName>
    </submittedName>
</protein>
<keyword evidence="1" id="KW-0472">Membrane</keyword>
<dbReference type="AlphaFoldDB" id="A0A0F9A1U4"/>
<sequence>MRENDEKSNLRKSYMQFEVLLKISLIIGILIVSGFIIYYILTPEPGYVTLGILNEDKLSNYGRSKIPELRNTLTIYIFG</sequence>
<organism evidence="2">
    <name type="scientific">marine sediment metagenome</name>
    <dbReference type="NCBI Taxonomy" id="412755"/>
    <lineage>
        <taxon>unclassified sequences</taxon>
        <taxon>metagenomes</taxon>
        <taxon>ecological metagenomes</taxon>
    </lineage>
</organism>
<dbReference type="EMBL" id="LAZR01048380">
    <property type="protein sequence ID" value="KKK92065.1"/>
    <property type="molecule type" value="Genomic_DNA"/>
</dbReference>
<name>A0A0F9A1U4_9ZZZZ</name>